<dbReference type="Gene3D" id="3.30.70.60">
    <property type="match status" value="1"/>
</dbReference>
<keyword evidence="4" id="KW-0687">Ribonucleoprotein</keyword>
<organism evidence="5 6">
    <name type="scientific">Candidatus Phytoplasma pini</name>
    <dbReference type="NCBI Taxonomy" id="267362"/>
    <lineage>
        <taxon>Bacteria</taxon>
        <taxon>Bacillati</taxon>
        <taxon>Mycoplasmatota</taxon>
        <taxon>Mollicutes</taxon>
        <taxon>Acholeplasmatales</taxon>
        <taxon>Acholeplasmataceae</taxon>
        <taxon>Candidatus Phytoplasma</taxon>
    </lineage>
</organism>
<comment type="function">
    <text evidence="2 4">Binds together with bS18 to 16S ribosomal RNA.</text>
</comment>
<keyword evidence="6" id="KW-1185">Reference proteome</keyword>
<keyword evidence="4" id="KW-0699">rRNA-binding</keyword>
<dbReference type="GO" id="GO:0006412">
    <property type="term" value="P:translation"/>
    <property type="evidence" value="ECO:0007669"/>
    <property type="project" value="UniProtKB-UniRule"/>
</dbReference>
<proteinExistence type="inferred from homology"/>
<dbReference type="OrthoDB" id="9812702at2"/>
<evidence type="ECO:0000256" key="2">
    <source>
        <dbReference type="ARBA" id="ARBA00035104"/>
    </source>
</evidence>
<dbReference type="InterPro" id="IPR000529">
    <property type="entry name" value="Ribosomal_bS6"/>
</dbReference>
<dbReference type="HAMAP" id="MF_00360">
    <property type="entry name" value="Ribosomal_bS6"/>
    <property type="match status" value="1"/>
</dbReference>
<dbReference type="RefSeq" id="WP_144658459.1">
    <property type="nucleotide sequence ID" value="NZ_VIAE01000006.1"/>
</dbReference>
<dbReference type="SUPFAM" id="SSF54995">
    <property type="entry name" value="Ribosomal protein S6"/>
    <property type="match status" value="1"/>
</dbReference>
<dbReference type="GO" id="GO:1990904">
    <property type="term" value="C:ribonucleoprotein complex"/>
    <property type="evidence" value="ECO:0007669"/>
    <property type="project" value="UniProtKB-KW"/>
</dbReference>
<dbReference type="Pfam" id="PF01250">
    <property type="entry name" value="Ribosomal_S6"/>
    <property type="match status" value="1"/>
</dbReference>
<dbReference type="GO" id="GO:0003735">
    <property type="term" value="F:structural constituent of ribosome"/>
    <property type="evidence" value="ECO:0007669"/>
    <property type="project" value="InterPro"/>
</dbReference>
<reference evidence="5 6" key="1">
    <citation type="submission" date="2019-06" db="EMBL/GenBank/DDBJ databases">
        <title>Draft Genome Sequence of Candidatus Phytoplasma pini-Related Strain MDPP: A Resource for Comparative Genomics of Gymnosperm-infecting Phytoplasmas.</title>
        <authorList>
            <person name="Cai W."/>
            <person name="Costanzo S."/>
            <person name="Shao J."/>
            <person name="Zhao Y."/>
            <person name="Davis R."/>
        </authorList>
    </citation>
    <scope>NUCLEOTIDE SEQUENCE [LARGE SCALE GENOMIC DNA]</scope>
    <source>
        <strain evidence="5 6">MDPP</strain>
    </source>
</reference>
<sequence>MKKYEIMYILSPRLDTKDIQNITDNIKNIFKEGKIFQFKEPELKTLAYPIKKHLKGFYIEILVEADNEMIANFYHILKVKKEDIIRSIVLNTIEERNKKIKENN</sequence>
<keyword evidence="4 5" id="KW-0689">Ribosomal protein</keyword>
<accession>A0A559KJD3</accession>
<comment type="similarity">
    <text evidence="1 4">Belongs to the bacterial ribosomal protein bS6 family.</text>
</comment>
<dbReference type="InterPro" id="IPR020814">
    <property type="entry name" value="Ribosomal_S6_plastid/chlpt"/>
</dbReference>
<dbReference type="GO" id="GO:0005840">
    <property type="term" value="C:ribosome"/>
    <property type="evidence" value="ECO:0007669"/>
    <property type="project" value="UniProtKB-KW"/>
</dbReference>
<evidence type="ECO:0000313" key="5">
    <source>
        <dbReference type="EMBL" id="TVY12219.1"/>
    </source>
</evidence>
<gene>
    <name evidence="4 5" type="primary">rpsF</name>
    <name evidence="5" type="ORF">MDPP_00287</name>
</gene>
<keyword evidence="4" id="KW-0694">RNA-binding</keyword>
<dbReference type="CDD" id="cd00473">
    <property type="entry name" value="bS6"/>
    <property type="match status" value="1"/>
</dbReference>
<protein>
    <recommendedName>
        <fullName evidence="3 4">Small ribosomal subunit protein bS6</fullName>
    </recommendedName>
</protein>
<evidence type="ECO:0000313" key="6">
    <source>
        <dbReference type="Proteomes" id="UP000320078"/>
    </source>
</evidence>
<evidence type="ECO:0000256" key="3">
    <source>
        <dbReference type="ARBA" id="ARBA00035294"/>
    </source>
</evidence>
<name>A0A559KJD3_9MOLU</name>
<dbReference type="Proteomes" id="UP000320078">
    <property type="component" value="Unassembled WGS sequence"/>
</dbReference>
<comment type="caution">
    <text evidence="5">The sequence shown here is derived from an EMBL/GenBank/DDBJ whole genome shotgun (WGS) entry which is preliminary data.</text>
</comment>
<evidence type="ECO:0000256" key="1">
    <source>
        <dbReference type="ARBA" id="ARBA00009512"/>
    </source>
</evidence>
<dbReference type="NCBIfam" id="TIGR00166">
    <property type="entry name" value="S6"/>
    <property type="match status" value="1"/>
</dbReference>
<dbReference type="EMBL" id="VIAE01000006">
    <property type="protein sequence ID" value="TVY12219.1"/>
    <property type="molecule type" value="Genomic_DNA"/>
</dbReference>
<evidence type="ECO:0000256" key="4">
    <source>
        <dbReference type="HAMAP-Rule" id="MF_00360"/>
    </source>
</evidence>
<dbReference type="InterPro" id="IPR035980">
    <property type="entry name" value="Ribosomal_bS6_sf"/>
</dbReference>
<dbReference type="AlphaFoldDB" id="A0A559KJD3"/>
<dbReference type="InterPro" id="IPR014717">
    <property type="entry name" value="Transl_elong_EF1B/ribsomal_bS6"/>
</dbReference>
<dbReference type="GO" id="GO:0019843">
    <property type="term" value="F:rRNA binding"/>
    <property type="evidence" value="ECO:0007669"/>
    <property type="project" value="UniProtKB-UniRule"/>
</dbReference>